<evidence type="ECO:0000256" key="7">
    <source>
        <dbReference type="ARBA" id="ARBA00022857"/>
    </source>
</evidence>
<dbReference type="CDD" id="cd02811">
    <property type="entry name" value="IDI-2_FMN"/>
    <property type="match status" value="1"/>
</dbReference>
<feature type="binding site" evidence="11">
    <location>
        <position position="213"/>
    </location>
    <ligand>
        <name>FMN</name>
        <dbReference type="ChEBI" id="CHEBI:58210"/>
    </ligand>
</feature>
<dbReference type="NCBIfam" id="TIGR02151">
    <property type="entry name" value="IPP_isom_2"/>
    <property type="match status" value="1"/>
</dbReference>
<dbReference type="EC" id="5.3.3.2" evidence="11"/>
<keyword evidence="5 11" id="KW-0479">Metal-binding</keyword>
<accession>A0A841TED1</accession>
<dbReference type="InterPro" id="IPR000262">
    <property type="entry name" value="FMN-dep_DH"/>
</dbReference>
<dbReference type="PANTHER" id="PTHR43665:SF1">
    <property type="entry name" value="ISOPENTENYL-DIPHOSPHATE DELTA-ISOMERASE"/>
    <property type="match status" value="1"/>
</dbReference>
<reference evidence="13 14" key="1">
    <citation type="submission" date="2020-08" db="EMBL/GenBank/DDBJ databases">
        <title>Cohnella phylogeny.</title>
        <authorList>
            <person name="Dunlap C."/>
        </authorList>
    </citation>
    <scope>NUCLEOTIDE SEQUENCE [LARGE SCALE GENOMIC DNA]</scope>
    <source>
        <strain evidence="13 14">DSM 103658</strain>
    </source>
</reference>
<feature type="binding site" evidence="11">
    <location>
        <begin position="88"/>
        <end position="90"/>
    </location>
    <ligand>
        <name>FMN</name>
        <dbReference type="ChEBI" id="CHEBI:58210"/>
    </ligand>
</feature>
<dbReference type="GO" id="GO:0010181">
    <property type="term" value="F:FMN binding"/>
    <property type="evidence" value="ECO:0007669"/>
    <property type="project" value="UniProtKB-UniRule"/>
</dbReference>
<gene>
    <name evidence="11" type="primary">fni</name>
    <name evidence="13" type="ORF">H4Q31_20380</name>
</gene>
<proteinExistence type="inferred from homology"/>
<evidence type="ECO:0000313" key="14">
    <source>
        <dbReference type="Proteomes" id="UP000574133"/>
    </source>
</evidence>
<dbReference type="PIRSF" id="PIRSF003314">
    <property type="entry name" value="IPP_isomerase"/>
    <property type="match status" value="1"/>
</dbReference>
<comment type="cofactor">
    <cofactor evidence="11">
        <name>Mg(2+)</name>
        <dbReference type="ChEBI" id="CHEBI:18420"/>
    </cofactor>
</comment>
<dbReference type="Gene3D" id="3.20.20.70">
    <property type="entry name" value="Aldolase class I"/>
    <property type="match status" value="1"/>
</dbReference>
<keyword evidence="2 11" id="KW-0963">Cytoplasm</keyword>
<dbReference type="InterPro" id="IPR011179">
    <property type="entry name" value="IPdP_isomerase"/>
</dbReference>
<dbReference type="GO" id="GO:0008299">
    <property type="term" value="P:isoprenoid biosynthetic process"/>
    <property type="evidence" value="ECO:0007669"/>
    <property type="project" value="UniProtKB-UniRule"/>
</dbReference>
<keyword evidence="14" id="KW-1185">Reference proteome</keyword>
<dbReference type="SUPFAM" id="SSF51395">
    <property type="entry name" value="FMN-linked oxidoreductases"/>
    <property type="match status" value="1"/>
</dbReference>
<comment type="subcellular location">
    <subcellularLocation>
        <location evidence="11">Cytoplasm</location>
    </subcellularLocation>
</comment>
<comment type="caution">
    <text evidence="13">The sequence shown here is derived from an EMBL/GenBank/DDBJ whole genome shotgun (WGS) entry which is preliminary data.</text>
</comment>
<keyword evidence="3 11" id="KW-0285">Flavoprotein</keyword>
<organism evidence="13 14">
    <name type="scientific">Cohnella lubricantis</name>
    <dbReference type="NCBI Taxonomy" id="2163172"/>
    <lineage>
        <taxon>Bacteria</taxon>
        <taxon>Bacillati</taxon>
        <taxon>Bacillota</taxon>
        <taxon>Bacilli</taxon>
        <taxon>Bacillales</taxon>
        <taxon>Paenibacillaceae</taxon>
        <taxon>Cohnella</taxon>
    </lineage>
</organism>
<comment type="function">
    <text evidence="11">Involved in the biosynthesis of isoprenoids. Catalyzes the 1,3-allylic rearrangement of the homoallylic substrate isopentenyl (IPP) to its allylic isomer, dimethylallyl diphosphate (DMAPP).</text>
</comment>
<feature type="binding site" evidence="11">
    <location>
        <position position="182"/>
    </location>
    <ligand>
        <name>Mg(2+)</name>
        <dbReference type="ChEBI" id="CHEBI:18420"/>
    </ligand>
</feature>
<sequence length="365" mass="39047">MSSSNDNRTDIERRKNEHIDICLREDVQSRAVRSDAHRGNSGHIDSSRSGFDSYRFRHNALPEIDFAAIDISASFLGRPLQAPLLVSSMTGGTTEANRINRRLAEAAERRGWAMALGSGRAAIERPELAESFRVRELAPTIPIVANLGAVQLNYGYGADECRRLIELTEADGLVLHLNGLQEVFQPEGDTDFSGLLRRIEKLCRELDKPIGAKEVGWGIDGENAGRLFDAGVSFVDVAGAGGTSWSQVEKFRLPPGVRREAAEALAGWGQPTPACIEEARSAVPDGCLIGSGGLASGVDAAKAIALGANLAGFGRSLLAEAVESVESIEEKLAVIEFELRAAMFGIGAGTLEQLAETNRLIRPGG</sequence>
<evidence type="ECO:0000256" key="4">
    <source>
        <dbReference type="ARBA" id="ARBA00022643"/>
    </source>
</evidence>
<keyword evidence="7 11" id="KW-0521">NADP</keyword>
<evidence type="ECO:0000256" key="2">
    <source>
        <dbReference type="ARBA" id="ARBA00022490"/>
    </source>
</evidence>
<dbReference type="HAMAP" id="MF_00354">
    <property type="entry name" value="Idi_2"/>
    <property type="match status" value="1"/>
</dbReference>
<evidence type="ECO:0000256" key="8">
    <source>
        <dbReference type="ARBA" id="ARBA00023229"/>
    </source>
</evidence>
<feature type="binding site" evidence="11">
    <location>
        <position position="146"/>
    </location>
    <ligand>
        <name>FMN</name>
        <dbReference type="ChEBI" id="CHEBI:58210"/>
    </ligand>
</feature>
<keyword evidence="4 11" id="KW-0288">FMN</keyword>
<dbReference type="GO" id="GO:0004452">
    <property type="term" value="F:isopentenyl-diphosphate delta-isomerase activity"/>
    <property type="evidence" value="ECO:0007669"/>
    <property type="project" value="UniProtKB-UniRule"/>
</dbReference>
<keyword evidence="6 11" id="KW-0460">Magnesium</keyword>
<protein>
    <recommendedName>
        <fullName evidence="11">Isopentenyl-diphosphate delta-isomerase</fullName>
        <shortName evidence="11">IPP isomerase</shortName>
        <ecNumber evidence="11">5.3.3.2</ecNumber>
    </recommendedName>
    <alternativeName>
        <fullName evidence="11">Isopentenyl diphosphate:dimethylallyl diphosphate isomerase</fullName>
    </alternativeName>
    <alternativeName>
        <fullName evidence="11">Isopentenyl pyrophosphate isomerase</fullName>
    </alternativeName>
    <alternativeName>
        <fullName evidence="11">Type 2 isopentenyl diphosphate isomerase</fullName>
        <shortName evidence="11">IDI-2</shortName>
    </alternativeName>
</protein>
<evidence type="ECO:0000256" key="9">
    <source>
        <dbReference type="ARBA" id="ARBA00023235"/>
    </source>
</evidence>
<feature type="binding site" evidence="11">
    <location>
        <position position="243"/>
    </location>
    <ligand>
        <name>FMN</name>
        <dbReference type="ChEBI" id="CHEBI:58210"/>
    </ligand>
</feature>
<dbReference type="Pfam" id="PF01070">
    <property type="entry name" value="FMN_dh"/>
    <property type="match status" value="2"/>
</dbReference>
<evidence type="ECO:0000256" key="10">
    <source>
        <dbReference type="ARBA" id="ARBA00025810"/>
    </source>
</evidence>
<feature type="binding site" evidence="11">
    <location>
        <position position="118"/>
    </location>
    <ligand>
        <name>FMN</name>
        <dbReference type="ChEBI" id="CHEBI:58210"/>
    </ligand>
</feature>
<comment type="similarity">
    <text evidence="11">Belongs to the IPP isomerase type 2 family.</text>
</comment>
<feature type="binding site" evidence="11">
    <location>
        <begin position="118"/>
        <end position="120"/>
    </location>
    <ligand>
        <name>substrate</name>
    </ligand>
</feature>
<feature type="binding site" evidence="11">
    <location>
        <begin position="14"/>
        <end position="15"/>
    </location>
    <ligand>
        <name>substrate</name>
    </ligand>
</feature>
<name>A0A841TED1_9BACL</name>
<evidence type="ECO:0000256" key="6">
    <source>
        <dbReference type="ARBA" id="ARBA00022842"/>
    </source>
</evidence>
<dbReference type="GO" id="GO:0016491">
    <property type="term" value="F:oxidoreductase activity"/>
    <property type="evidence" value="ECO:0007669"/>
    <property type="project" value="InterPro"/>
</dbReference>
<feature type="domain" description="FMN-dependent dehydrogenase" evidence="12">
    <location>
        <begin position="44"/>
        <end position="118"/>
    </location>
</feature>
<keyword evidence="9 11" id="KW-0413">Isomerase</keyword>
<comment type="cofactor">
    <cofactor evidence="11">
        <name>NADPH</name>
        <dbReference type="ChEBI" id="CHEBI:57783"/>
    </cofactor>
</comment>
<dbReference type="AlphaFoldDB" id="A0A841TED1"/>
<evidence type="ECO:0000256" key="11">
    <source>
        <dbReference type="HAMAP-Rule" id="MF_00354"/>
    </source>
</evidence>
<dbReference type="GO" id="GO:0005737">
    <property type="term" value="C:cytoplasm"/>
    <property type="evidence" value="ECO:0007669"/>
    <property type="project" value="UniProtKB-SubCell"/>
</dbReference>
<evidence type="ECO:0000256" key="5">
    <source>
        <dbReference type="ARBA" id="ARBA00022723"/>
    </source>
</evidence>
<dbReference type="GO" id="GO:0070402">
    <property type="term" value="F:NADPH binding"/>
    <property type="evidence" value="ECO:0007669"/>
    <property type="project" value="UniProtKB-UniRule"/>
</dbReference>
<dbReference type="RefSeq" id="WP_185180901.1">
    <property type="nucleotide sequence ID" value="NZ_CBCSEP010000011.1"/>
</dbReference>
<comment type="catalytic activity">
    <reaction evidence="11">
        <text>isopentenyl diphosphate = dimethylallyl diphosphate</text>
        <dbReference type="Rhea" id="RHEA:23284"/>
        <dbReference type="ChEBI" id="CHEBI:57623"/>
        <dbReference type="ChEBI" id="CHEBI:128769"/>
        <dbReference type="EC" id="5.3.3.2"/>
    </reaction>
</comment>
<feature type="binding site" evidence="11">
    <location>
        <position position="87"/>
    </location>
    <ligand>
        <name>FMN</name>
        <dbReference type="ChEBI" id="CHEBI:58210"/>
    </ligand>
</feature>
<evidence type="ECO:0000313" key="13">
    <source>
        <dbReference type="EMBL" id="MBB6679644.1"/>
    </source>
</evidence>
<evidence type="ECO:0000259" key="12">
    <source>
        <dbReference type="Pfam" id="PF01070"/>
    </source>
</evidence>
<feature type="binding site" evidence="11">
    <location>
        <position position="181"/>
    </location>
    <ligand>
        <name>substrate</name>
    </ligand>
</feature>
<dbReference type="InterPro" id="IPR013785">
    <property type="entry name" value="Aldolase_TIM"/>
</dbReference>
<dbReference type="PANTHER" id="PTHR43665">
    <property type="entry name" value="ISOPENTENYL-DIPHOSPHATE DELTA-ISOMERASE"/>
    <property type="match status" value="1"/>
</dbReference>
<dbReference type="EMBL" id="JACJVN010000097">
    <property type="protein sequence ID" value="MBB6679644.1"/>
    <property type="molecule type" value="Genomic_DNA"/>
</dbReference>
<comment type="cofactor">
    <cofactor evidence="1 11">
        <name>FMN</name>
        <dbReference type="ChEBI" id="CHEBI:58210"/>
    </cofactor>
</comment>
<keyword evidence="8 11" id="KW-0414">Isoprene biosynthesis</keyword>
<evidence type="ECO:0000256" key="3">
    <source>
        <dbReference type="ARBA" id="ARBA00022630"/>
    </source>
</evidence>
<evidence type="ECO:0000256" key="1">
    <source>
        <dbReference type="ARBA" id="ARBA00001917"/>
    </source>
</evidence>
<feature type="domain" description="FMN-dependent dehydrogenase" evidence="12">
    <location>
        <begin position="197"/>
        <end position="357"/>
    </location>
</feature>
<dbReference type="GO" id="GO:0000287">
    <property type="term" value="F:magnesium ion binding"/>
    <property type="evidence" value="ECO:0007669"/>
    <property type="project" value="UniProtKB-UniRule"/>
</dbReference>
<comment type="caution">
    <text evidence="11">Lacks conserved residue(s) required for the propagation of feature annotation.</text>
</comment>
<dbReference type="Proteomes" id="UP000574133">
    <property type="component" value="Unassembled WGS sequence"/>
</dbReference>
<comment type="subunit">
    <text evidence="10 11">Homooctamer. Dimer of tetramers.</text>
</comment>